<sequence>MKNIIIASNTMMKYILILSYHFEQFIEGIQQIGTTFKNVSTGNRLIITANIIPTIPTTSAPTSPILWIYN</sequence>
<reference evidence="1" key="2">
    <citation type="journal article" date="2018" name="Nat. Commun.">
        <title>Tailed giant Tupanvirus possesses the most complete translational apparatus of the known virosphere.</title>
        <authorList>
            <person name="Abrahao J."/>
            <person name="Silva L."/>
            <person name="Silva L.S."/>
            <person name="Khalil J.Y.B."/>
            <person name="Rodrigues R."/>
            <person name="Arantes T."/>
            <person name="Assis F."/>
            <person name="Boratto P."/>
            <person name="Andrade M."/>
            <person name="Kroon E.G."/>
            <person name="Ribeiro B."/>
            <person name="Bergier I."/>
            <person name="Seligmann H."/>
            <person name="Ghigo E."/>
            <person name="Colson P."/>
            <person name="Levasseur A."/>
            <person name="Kroemer G."/>
            <person name="Raoult D."/>
            <person name="La Scola B."/>
        </authorList>
    </citation>
    <scope>NUCLEOTIDE SEQUENCE [LARGE SCALE GENOMIC DNA]</scope>
    <source>
        <strain evidence="1">Soda lake</strain>
    </source>
</reference>
<reference evidence="1" key="1">
    <citation type="submission" date="2017-01" db="EMBL/GenBank/DDBJ databases">
        <authorList>
            <person name="Assis F.L."/>
            <person name="Abrahao J.S."/>
            <person name="Silva L."/>
            <person name="Khalil J.B."/>
            <person name="Rodrigues R."/>
            <person name="Silva L.S."/>
            <person name="Arantes T."/>
            <person name="Boratto P."/>
            <person name="Andrade M."/>
            <person name="Kroon E.G."/>
            <person name="Ribeiro B."/>
            <person name="Bergier I."/>
            <person name="Seligmann H."/>
            <person name="Ghigo E."/>
            <person name="Colson P."/>
            <person name="Levasseur A."/>
            <person name="Raoult D."/>
            <person name="Scola B.L."/>
        </authorList>
    </citation>
    <scope>NUCLEOTIDE SEQUENCE</scope>
    <source>
        <strain evidence="1">Soda lake</strain>
    </source>
</reference>
<dbReference type="GeneID" id="80518314"/>
<name>A0A6N1NQ89_9VIRU</name>
<accession>A0A6N1NQ89</accession>
<organism evidence="1">
    <name type="scientific">Tupanvirus soda lake</name>
    <dbReference type="NCBI Taxonomy" id="2126985"/>
    <lineage>
        <taxon>Viruses</taxon>
        <taxon>Varidnaviria</taxon>
        <taxon>Bamfordvirae</taxon>
        <taxon>Nucleocytoviricota</taxon>
        <taxon>Megaviricetes</taxon>
        <taxon>Imitervirales</taxon>
        <taxon>Mimiviridae</taxon>
        <taxon>Megamimivirinae</taxon>
        <taxon>Tupanvirus</taxon>
        <taxon>Tupanvirus salinum</taxon>
    </lineage>
</organism>
<dbReference type="KEGG" id="vg:80518314"/>
<dbReference type="EMBL" id="KY523104">
    <property type="protein sequence ID" value="QKU34897.1"/>
    <property type="molecule type" value="Genomic_DNA"/>
</dbReference>
<protein>
    <submittedName>
        <fullName evidence="1">Putative orfan</fullName>
    </submittedName>
</protein>
<dbReference type="RefSeq" id="YP_010781550.1">
    <property type="nucleotide sequence ID" value="NC_075039.1"/>
</dbReference>
<proteinExistence type="predicted"/>
<evidence type="ECO:0000313" key="1">
    <source>
        <dbReference type="EMBL" id="QKU34897.1"/>
    </source>
</evidence>